<sequence length="318" mass="36219">MAPFRRLPRLPSFFKIFLNRSFGHLPLPSGFVHKHMENNIPDNATLRSVNGGYSWRLKMKKDGDIYCFADGWKQVVEDTQLVFGDVLVFWLVGRSIFKLLIFGTDCCEKDFPPKIKLKHDHDHIHEEEEEGDDDIDGDAGDPCFTMVLSKQQKLALRFPGEFAWLIRMKAGRTISMKNLEGKEWPIRLLSEGVHYTRDREGGGARVVVEQPAGKVLKRPRGRRKEVVVEEKVQSTEPDGNVPVAEVAQVLKRPRGRPPRVEKKVQSTEPPDGKAPVGEGLKRKRGRQRRVEVESKNGGVTVVKRPRGRPFKKNVDKKS</sequence>
<organism evidence="8 9">
    <name type="scientific">Lactuca saligna</name>
    <name type="common">Willowleaf lettuce</name>
    <dbReference type="NCBI Taxonomy" id="75948"/>
    <lineage>
        <taxon>Eukaryota</taxon>
        <taxon>Viridiplantae</taxon>
        <taxon>Streptophyta</taxon>
        <taxon>Embryophyta</taxon>
        <taxon>Tracheophyta</taxon>
        <taxon>Spermatophyta</taxon>
        <taxon>Magnoliopsida</taxon>
        <taxon>eudicotyledons</taxon>
        <taxon>Gunneridae</taxon>
        <taxon>Pentapetalae</taxon>
        <taxon>asterids</taxon>
        <taxon>campanulids</taxon>
        <taxon>Asterales</taxon>
        <taxon>Asteraceae</taxon>
        <taxon>Cichorioideae</taxon>
        <taxon>Cichorieae</taxon>
        <taxon>Lactucinae</taxon>
        <taxon>Lactuca</taxon>
    </lineage>
</organism>
<dbReference type="GO" id="GO:0005634">
    <property type="term" value="C:nucleus"/>
    <property type="evidence" value="ECO:0007669"/>
    <property type="project" value="UniProtKB-SubCell"/>
</dbReference>
<feature type="region of interest" description="Disordered" evidence="6">
    <location>
        <begin position="252"/>
        <end position="318"/>
    </location>
</feature>
<evidence type="ECO:0000256" key="6">
    <source>
        <dbReference type="SAM" id="MobiDB-lite"/>
    </source>
</evidence>
<keyword evidence="4" id="KW-0804">Transcription</keyword>
<evidence type="ECO:0000256" key="1">
    <source>
        <dbReference type="ARBA" id="ARBA00004123"/>
    </source>
</evidence>
<dbReference type="GO" id="GO:0003677">
    <property type="term" value="F:DNA binding"/>
    <property type="evidence" value="ECO:0007669"/>
    <property type="project" value="UniProtKB-KW"/>
</dbReference>
<reference evidence="8" key="1">
    <citation type="submission" date="2023-04" db="EMBL/GenBank/DDBJ databases">
        <authorList>
            <person name="Vijverberg K."/>
            <person name="Xiong W."/>
            <person name="Schranz E."/>
        </authorList>
    </citation>
    <scope>NUCLEOTIDE SEQUENCE</scope>
</reference>
<dbReference type="Gene3D" id="2.40.330.10">
    <property type="entry name" value="DNA-binding pseudobarrel domain"/>
    <property type="match status" value="1"/>
</dbReference>
<evidence type="ECO:0000313" key="8">
    <source>
        <dbReference type="EMBL" id="CAI9278396.1"/>
    </source>
</evidence>
<proteinExistence type="predicted"/>
<dbReference type="PANTHER" id="PTHR31920">
    <property type="entry name" value="B3 DOMAIN-CONTAINING"/>
    <property type="match status" value="1"/>
</dbReference>
<dbReference type="InterPro" id="IPR003340">
    <property type="entry name" value="B3_DNA-bd"/>
</dbReference>
<dbReference type="InterPro" id="IPR015300">
    <property type="entry name" value="DNA-bd_pseudobarrel_sf"/>
</dbReference>
<keyword evidence="2" id="KW-0805">Transcription regulation</keyword>
<accession>A0AA36E0I9</accession>
<name>A0AA36E0I9_LACSI</name>
<protein>
    <recommendedName>
        <fullName evidence="7">TF-B3 domain-containing protein</fullName>
    </recommendedName>
</protein>
<evidence type="ECO:0000256" key="3">
    <source>
        <dbReference type="ARBA" id="ARBA00023125"/>
    </source>
</evidence>
<dbReference type="InterPro" id="IPR017956">
    <property type="entry name" value="AT_hook_DNA-bd_motif"/>
</dbReference>
<dbReference type="PROSITE" id="PS50863">
    <property type="entry name" value="B3"/>
    <property type="match status" value="1"/>
</dbReference>
<dbReference type="InterPro" id="IPR050655">
    <property type="entry name" value="Plant_B3_domain"/>
</dbReference>
<dbReference type="Proteomes" id="UP001177003">
    <property type="component" value="Chromosome 4"/>
</dbReference>
<feature type="domain" description="TF-B3" evidence="7">
    <location>
        <begin position="10"/>
        <end position="105"/>
    </location>
</feature>
<evidence type="ECO:0000256" key="4">
    <source>
        <dbReference type="ARBA" id="ARBA00023163"/>
    </source>
</evidence>
<dbReference type="SMART" id="SM01019">
    <property type="entry name" value="B3"/>
    <property type="match status" value="1"/>
</dbReference>
<dbReference type="PANTHER" id="PTHR31920:SF122">
    <property type="entry name" value="B3 DOMAIN-CONTAINING PROTEIN REM23"/>
    <property type="match status" value="1"/>
</dbReference>
<gene>
    <name evidence="8" type="ORF">LSALG_LOCUS18264</name>
</gene>
<dbReference type="AlphaFoldDB" id="A0AA36E0I9"/>
<dbReference type="EMBL" id="OX465080">
    <property type="protein sequence ID" value="CAI9278396.1"/>
    <property type="molecule type" value="Genomic_DNA"/>
</dbReference>
<dbReference type="SMART" id="SM00384">
    <property type="entry name" value="AT_hook"/>
    <property type="match status" value="3"/>
</dbReference>
<keyword evidence="3" id="KW-0238">DNA-binding</keyword>
<dbReference type="SUPFAM" id="SSF101936">
    <property type="entry name" value="DNA-binding pseudobarrel domain"/>
    <property type="match status" value="1"/>
</dbReference>
<evidence type="ECO:0000256" key="5">
    <source>
        <dbReference type="ARBA" id="ARBA00023242"/>
    </source>
</evidence>
<evidence type="ECO:0000313" key="9">
    <source>
        <dbReference type="Proteomes" id="UP001177003"/>
    </source>
</evidence>
<dbReference type="Pfam" id="PF02362">
    <property type="entry name" value="B3"/>
    <property type="match status" value="1"/>
</dbReference>
<keyword evidence="5" id="KW-0539">Nucleus</keyword>
<evidence type="ECO:0000259" key="7">
    <source>
        <dbReference type="PROSITE" id="PS50863"/>
    </source>
</evidence>
<dbReference type="CDD" id="cd10017">
    <property type="entry name" value="B3_DNA"/>
    <property type="match status" value="1"/>
</dbReference>
<comment type="subcellular location">
    <subcellularLocation>
        <location evidence="1">Nucleus</location>
    </subcellularLocation>
</comment>
<keyword evidence="9" id="KW-1185">Reference proteome</keyword>
<evidence type="ECO:0000256" key="2">
    <source>
        <dbReference type="ARBA" id="ARBA00023015"/>
    </source>
</evidence>
<dbReference type="PRINTS" id="PR00929">
    <property type="entry name" value="ATHOOK"/>
</dbReference>